<organism evidence="4 5">
    <name type="scientific">Candidatus Harrisonbacteria bacterium CG10_big_fil_rev_8_21_14_0_10_49_15</name>
    <dbReference type="NCBI Taxonomy" id="1974587"/>
    <lineage>
        <taxon>Bacteria</taxon>
        <taxon>Candidatus Harrisoniibacteriota</taxon>
    </lineage>
</organism>
<sequence length="462" mass="51807">MKLTFFGGAQSVTGANYLLEFKDPSMPSGMRKILVDCGMNQGGKFVEERNYEPFAYDPAEISDVFITHAHIDHTGLLPKLVKHGFDGVVHSTPPTRDFAELLLKDSMHILALEAERDNKETLYEEENIVELMNRWQGTNYHQKITLGGEAHGTPAAEVTLHNAGHILGSASIEIAAEGKKILFSGDLGNNPSPLIEPSEIPKDIDYVLMETVYGNRNHEDRQRRSEKLEEVVRQSVADGGVMMIPAFAMERTQILLMELKDMLRKNNIPEVPIFLDSPLAISLTAVYNHYRHYFKEEIQSRYADIEYMFRFPGLKQTLTTEESKGINRVQNPKIVIAGSGMSTAGRIIHHEKRYLPDPKSTLLIFGYQATGSLGRRLLDGEKSVRILGEDVPVRAHIKAIGAFSAHADQRQLLEWVKPLKGRVKKIWLVQGELDAATAFKDKLKTDLDLEAEIPTPGDIVEL</sequence>
<evidence type="ECO:0000259" key="2">
    <source>
        <dbReference type="SMART" id="SM00849"/>
    </source>
</evidence>
<dbReference type="Pfam" id="PF00753">
    <property type="entry name" value="Lactamase_B"/>
    <property type="match status" value="1"/>
</dbReference>
<evidence type="ECO:0000259" key="3">
    <source>
        <dbReference type="SMART" id="SM01027"/>
    </source>
</evidence>
<gene>
    <name evidence="4" type="ORF">COU11_03190</name>
</gene>
<feature type="domain" description="Metallo-beta-lactamase" evidence="2">
    <location>
        <begin position="13"/>
        <end position="236"/>
    </location>
</feature>
<dbReference type="InterPro" id="IPR001279">
    <property type="entry name" value="Metallo-B-lactamas"/>
</dbReference>
<protein>
    <submittedName>
        <fullName evidence="4">MBL fold hydrolase</fullName>
    </submittedName>
</protein>
<dbReference type="Pfam" id="PF10996">
    <property type="entry name" value="Beta-Casp"/>
    <property type="match status" value="1"/>
</dbReference>
<dbReference type="CDD" id="cd16295">
    <property type="entry name" value="TTHA0252-CPSF-like_MBL-fold"/>
    <property type="match status" value="1"/>
</dbReference>
<dbReference type="InterPro" id="IPR022712">
    <property type="entry name" value="Beta_Casp"/>
</dbReference>
<dbReference type="GO" id="GO:0016787">
    <property type="term" value="F:hydrolase activity"/>
    <property type="evidence" value="ECO:0007669"/>
    <property type="project" value="UniProtKB-KW"/>
</dbReference>
<dbReference type="InterPro" id="IPR036866">
    <property type="entry name" value="RibonucZ/Hydroxyglut_hydro"/>
</dbReference>
<dbReference type="PANTHER" id="PTHR11203">
    <property type="entry name" value="CLEAVAGE AND POLYADENYLATION SPECIFICITY FACTOR FAMILY MEMBER"/>
    <property type="match status" value="1"/>
</dbReference>
<dbReference type="AlphaFoldDB" id="A0A2H0UMC8"/>
<dbReference type="Proteomes" id="UP000229526">
    <property type="component" value="Unassembled WGS sequence"/>
</dbReference>
<dbReference type="SMART" id="SM01027">
    <property type="entry name" value="Beta-Casp"/>
    <property type="match status" value="1"/>
</dbReference>
<accession>A0A2H0UMC8</accession>
<name>A0A2H0UMC8_9BACT</name>
<proteinExistence type="predicted"/>
<comment type="caution">
    <text evidence="4">The sequence shown here is derived from an EMBL/GenBank/DDBJ whole genome shotgun (WGS) entry which is preliminary data.</text>
</comment>
<feature type="domain" description="Beta-Casp" evidence="3">
    <location>
        <begin position="252"/>
        <end position="377"/>
    </location>
</feature>
<dbReference type="GO" id="GO:0004521">
    <property type="term" value="F:RNA endonuclease activity"/>
    <property type="evidence" value="ECO:0007669"/>
    <property type="project" value="TreeGrafter"/>
</dbReference>
<keyword evidence="1 4" id="KW-0378">Hydrolase</keyword>
<evidence type="ECO:0000256" key="1">
    <source>
        <dbReference type="ARBA" id="ARBA00022801"/>
    </source>
</evidence>
<dbReference type="SMART" id="SM00849">
    <property type="entry name" value="Lactamase_B"/>
    <property type="match status" value="1"/>
</dbReference>
<dbReference type="InterPro" id="IPR011108">
    <property type="entry name" value="RMMBL"/>
</dbReference>
<evidence type="ECO:0000313" key="4">
    <source>
        <dbReference type="EMBL" id="PIR86836.1"/>
    </source>
</evidence>
<dbReference type="InterPro" id="IPR050698">
    <property type="entry name" value="MBL"/>
</dbReference>
<reference evidence="5" key="1">
    <citation type="submission" date="2017-09" db="EMBL/GenBank/DDBJ databases">
        <title>Depth-based differentiation of microbial function through sediment-hosted aquifers and enrichment of novel symbionts in the deep terrestrial subsurface.</title>
        <authorList>
            <person name="Probst A.J."/>
            <person name="Ladd B."/>
            <person name="Jarett J.K."/>
            <person name="Geller-Mcgrath D.E."/>
            <person name="Sieber C.M.K."/>
            <person name="Emerson J.B."/>
            <person name="Anantharaman K."/>
            <person name="Thomas B.C."/>
            <person name="Malmstrom R."/>
            <person name="Stieglmeier M."/>
            <person name="Klingl A."/>
            <person name="Woyke T."/>
            <person name="Ryan C.M."/>
            <person name="Banfield J.F."/>
        </authorList>
    </citation>
    <scope>NUCLEOTIDE SEQUENCE [LARGE SCALE GENOMIC DNA]</scope>
</reference>
<dbReference type="Pfam" id="PF07521">
    <property type="entry name" value="RMMBL"/>
    <property type="match status" value="1"/>
</dbReference>
<dbReference type="PANTHER" id="PTHR11203:SF37">
    <property type="entry name" value="INTEGRATOR COMPLEX SUBUNIT 11"/>
    <property type="match status" value="1"/>
</dbReference>
<dbReference type="Gene3D" id="3.60.15.10">
    <property type="entry name" value="Ribonuclease Z/Hydroxyacylglutathione hydrolase-like"/>
    <property type="match status" value="1"/>
</dbReference>
<evidence type="ECO:0000313" key="5">
    <source>
        <dbReference type="Proteomes" id="UP000229526"/>
    </source>
</evidence>
<dbReference type="Gene3D" id="3.40.50.10890">
    <property type="match status" value="1"/>
</dbReference>
<dbReference type="SUPFAM" id="SSF56281">
    <property type="entry name" value="Metallo-hydrolase/oxidoreductase"/>
    <property type="match status" value="1"/>
</dbReference>
<dbReference type="EMBL" id="PFBD01000023">
    <property type="protein sequence ID" value="PIR86836.1"/>
    <property type="molecule type" value="Genomic_DNA"/>
</dbReference>